<feature type="compositionally biased region" description="Basic and acidic residues" evidence="9">
    <location>
        <begin position="581"/>
        <end position="607"/>
    </location>
</feature>
<dbReference type="PROSITE" id="PS51562">
    <property type="entry name" value="RNA_CAP0_MT"/>
    <property type="match status" value="1"/>
</dbReference>
<dbReference type="EC" id="2.1.1.56" evidence="1"/>
<evidence type="ECO:0000256" key="1">
    <source>
        <dbReference type="ARBA" id="ARBA00011926"/>
    </source>
</evidence>
<feature type="domain" description="MRNA cap 0 methyltransferase" evidence="11">
    <location>
        <begin position="270"/>
        <end position="540"/>
    </location>
</feature>
<keyword evidence="6" id="KW-0506">mRNA capping</keyword>
<dbReference type="InterPro" id="IPR004971">
    <property type="entry name" value="mRNA_G-N7_MeTrfase_dom"/>
</dbReference>
<dbReference type="GO" id="GO:0003723">
    <property type="term" value="F:RNA binding"/>
    <property type="evidence" value="ECO:0007669"/>
    <property type="project" value="UniProtKB-UniRule"/>
</dbReference>
<name>A0AAV9I3B5_9RHOD</name>
<keyword evidence="4" id="KW-0949">S-adenosyl-L-methionine</keyword>
<dbReference type="AlphaFoldDB" id="A0AAV9I3B5"/>
<evidence type="ECO:0000313" key="13">
    <source>
        <dbReference type="Proteomes" id="UP001300502"/>
    </source>
</evidence>
<sequence>MTSKSNESLAYFEFELIPSSFEKSPNKADSALLNEICLLLGAKPKETFDRKNMQAWSCTLLWANMGPFHGIGSNKKEARNDASSKAIDYIFQKLAPFRKQWEFYHKADLPENFNLSKPDPVSTVFFIDLDSCTSIAPKLIQLCRTLQLQRVSCIGFANKLYNGSSLPKDIFVERAESTSKSSAAFILAYRAGIFAVKHRSVSWKPFIVLVSKDHGLTCVAQMLENNHFQSIVNLPRRMEEAEEEEKEPQAIAQHYDQRAKEDHKAARKSSKTLSLRNLNNWVKSVLIALHTRPGYSVLDLACGKGGDLHKWQKQQITRYVGCDISKESLKTAFQRYKQLKQRTFTAQFLCGDGFGCQLDRYLEPDIHFHVVSCQFSMHYAFSSEEKVRRMLENVTQRLVPGGFFIGTIPDSNVLVRKLRACPGLEFGNEFYRVVFDDAWSSKRFVKNPFGIRYHFYLESAVLDVPEYLVVFPVLEQMAQEYGLELQLWMNFHEFITMYLSPNSPFLSLFHRMDIFQNSRGLSPEFWDTAYLYAVFAFKKRGADPWLGLESVACIDNNNNNNQGDVSNEEEPIIYMNDGEEWNSHHKNNEEEDGRRPTDDEEWKEERLGKKRRKTAMSSSS</sequence>
<evidence type="ECO:0000256" key="5">
    <source>
        <dbReference type="ARBA" id="ARBA00022884"/>
    </source>
</evidence>
<dbReference type="InterPro" id="IPR029063">
    <property type="entry name" value="SAM-dependent_MTases_sf"/>
</dbReference>
<dbReference type="Proteomes" id="UP001300502">
    <property type="component" value="Unassembled WGS sequence"/>
</dbReference>
<evidence type="ECO:0000256" key="4">
    <source>
        <dbReference type="ARBA" id="ARBA00022691"/>
    </source>
</evidence>
<dbReference type="GO" id="GO:0004482">
    <property type="term" value="F:mRNA 5'-cap (guanine-N7-)-methyltransferase activity"/>
    <property type="evidence" value="ECO:0007669"/>
    <property type="project" value="UniProtKB-EC"/>
</dbReference>
<feature type="region of interest" description="Disordered" evidence="9">
    <location>
        <begin position="576"/>
        <end position="620"/>
    </location>
</feature>
<evidence type="ECO:0000256" key="2">
    <source>
        <dbReference type="ARBA" id="ARBA00022603"/>
    </source>
</evidence>
<evidence type="ECO:0000256" key="8">
    <source>
        <dbReference type="PROSITE-ProRule" id="PRU00266"/>
    </source>
</evidence>
<dbReference type="PANTHER" id="PTHR12189:SF2">
    <property type="entry name" value="MRNA CAP GUANINE-N7 METHYLTRANSFERASE"/>
    <property type="match status" value="1"/>
</dbReference>
<feature type="domain" description="DRBM" evidence="10">
    <location>
        <begin position="70"/>
        <end position="92"/>
    </location>
</feature>
<dbReference type="Pfam" id="PF03291">
    <property type="entry name" value="mRNA_G-N7_MeTrfase"/>
    <property type="match status" value="1"/>
</dbReference>
<evidence type="ECO:0000256" key="3">
    <source>
        <dbReference type="ARBA" id="ARBA00022679"/>
    </source>
</evidence>
<organism evidence="12 13">
    <name type="scientific">Galdieria yellowstonensis</name>
    <dbReference type="NCBI Taxonomy" id="3028027"/>
    <lineage>
        <taxon>Eukaryota</taxon>
        <taxon>Rhodophyta</taxon>
        <taxon>Bangiophyceae</taxon>
        <taxon>Galdieriales</taxon>
        <taxon>Galdieriaceae</taxon>
        <taxon>Galdieria</taxon>
    </lineage>
</organism>
<dbReference type="CDD" id="cd02440">
    <property type="entry name" value="AdoMet_MTases"/>
    <property type="match status" value="1"/>
</dbReference>
<reference evidence="12 13" key="1">
    <citation type="submission" date="2022-07" db="EMBL/GenBank/DDBJ databases">
        <title>Genome-wide signatures of adaptation to extreme environments.</title>
        <authorList>
            <person name="Cho C.H."/>
            <person name="Yoon H.S."/>
        </authorList>
    </citation>
    <scope>NUCLEOTIDE SEQUENCE [LARGE SCALE GENOMIC DNA]</scope>
    <source>
        <strain evidence="12 13">108.79 E11</strain>
    </source>
</reference>
<evidence type="ECO:0000259" key="10">
    <source>
        <dbReference type="PROSITE" id="PS50137"/>
    </source>
</evidence>
<comment type="catalytic activity">
    <reaction evidence="7">
        <text>a 5'-end (5'-triphosphoguanosine)-ribonucleoside in mRNA + S-adenosyl-L-methionine = a 5'-end (N(7)-methyl 5'-triphosphoguanosine)-ribonucleoside in mRNA + S-adenosyl-L-homocysteine</text>
        <dbReference type="Rhea" id="RHEA:67008"/>
        <dbReference type="Rhea" id="RHEA-COMP:17166"/>
        <dbReference type="Rhea" id="RHEA-COMP:17167"/>
        <dbReference type="ChEBI" id="CHEBI:57856"/>
        <dbReference type="ChEBI" id="CHEBI:59789"/>
        <dbReference type="ChEBI" id="CHEBI:156461"/>
        <dbReference type="ChEBI" id="CHEBI:167617"/>
        <dbReference type="EC" id="2.1.1.56"/>
    </reaction>
</comment>
<evidence type="ECO:0000313" key="12">
    <source>
        <dbReference type="EMBL" id="KAK4522821.1"/>
    </source>
</evidence>
<dbReference type="SUPFAM" id="SSF54768">
    <property type="entry name" value="dsRNA-binding domain-like"/>
    <property type="match status" value="1"/>
</dbReference>
<dbReference type="SUPFAM" id="SSF53335">
    <property type="entry name" value="S-adenosyl-L-methionine-dependent methyltransferases"/>
    <property type="match status" value="1"/>
</dbReference>
<keyword evidence="5 8" id="KW-0694">RNA-binding</keyword>
<keyword evidence="6" id="KW-0507">mRNA processing</keyword>
<dbReference type="Gene3D" id="3.40.50.150">
    <property type="entry name" value="Vaccinia Virus protein VP39"/>
    <property type="match status" value="1"/>
</dbReference>
<comment type="caution">
    <text evidence="12">The sequence shown here is derived from an EMBL/GenBank/DDBJ whole genome shotgun (WGS) entry which is preliminary data.</text>
</comment>
<evidence type="ECO:0000256" key="9">
    <source>
        <dbReference type="SAM" id="MobiDB-lite"/>
    </source>
</evidence>
<protein>
    <recommendedName>
        <fullName evidence="1">mRNA (guanine-N(7))-methyltransferase</fullName>
        <ecNumber evidence="1">2.1.1.56</ecNumber>
    </recommendedName>
</protein>
<evidence type="ECO:0000256" key="6">
    <source>
        <dbReference type="ARBA" id="ARBA00023042"/>
    </source>
</evidence>
<keyword evidence="3" id="KW-0808">Transferase</keyword>
<keyword evidence="2" id="KW-0489">Methyltransferase</keyword>
<dbReference type="PANTHER" id="PTHR12189">
    <property type="entry name" value="MRNA GUANINE-7- METHYLTRANSFERASE"/>
    <property type="match status" value="1"/>
</dbReference>
<dbReference type="GO" id="GO:0005634">
    <property type="term" value="C:nucleus"/>
    <property type="evidence" value="ECO:0007669"/>
    <property type="project" value="TreeGrafter"/>
</dbReference>
<keyword evidence="13" id="KW-1185">Reference proteome</keyword>
<proteinExistence type="predicted"/>
<dbReference type="InterPro" id="IPR039753">
    <property type="entry name" value="RG7MT1"/>
</dbReference>
<dbReference type="PROSITE" id="PS50137">
    <property type="entry name" value="DS_RBD"/>
    <property type="match status" value="1"/>
</dbReference>
<dbReference type="EMBL" id="JANCYU010000008">
    <property type="protein sequence ID" value="KAK4522821.1"/>
    <property type="molecule type" value="Genomic_DNA"/>
</dbReference>
<accession>A0AAV9I3B5</accession>
<evidence type="ECO:0000256" key="7">
    <source>
        <dbReference type="ARBA" id="ARBA00044712"/>
    </source>
</evidence>
<evidence type="ECO:0000259" key="11">
    <source>
        <dbReference type="PROSITE" id="PS51562"/>
    </source>
</evidence>
<dbReference type="InterPro" id="IPR014720">
    <property type="entry name" value="dsRBD_dom"/>
</dbReference>
<gene>
    <name evidence="12" type="ORF">GAYE_PCTG30G0711</name>
</gene>